<feature type="transmembrane region" description="Helical" evidence="8">
    <location>
        <begin position="840"/>
        <end position="861"/>
    </location>
</feature>
<dbReference type="GO" id="GO:0005524">
    <property type="term" value="F:ATP binding"/>
    <property type="evidence" value="ECO:0007669"/>
    <property type="project" value="UniProtKB-KW"/>
</dbReference>
<sequence>MATAAPSHGADSHKITNAQASEEQKYISEVGWKVLFGFTTTRHVPVVICGLLSTTIAALTMPAFAVLYGLVFGQYTMYGAGSTDSYTLMSNMTRYCIILPGICTVNWIANSLQCFCFLTFSELQARSARNRIFDALIKKDMAWFDTRETGTAAFLSTVQAHIRGLKLSVSSPLGEFCQAVVQTLAALGVAFYFSWKLALVVMSSVPFLYLFLTLVANRQLLRTREQSEMLQSTLKYMTAAISNIEAVKSLNGERYELHIFARTAGLAARLYRRVANFRSIQIGIMQFFTISIFAQGFWYGKYLVGNGDDEASDILTTFWSVLMATSSLASVMPQLVVLTKGREAGTNLATLMEHTATADQQVESRGHIKPARCLGSIEFRKVDFSYPSRKEAVTIRDISLFIPAGKTTFVIGKSGSGKSTLGQLLMRFYHPSSGQILFDGVPIEQLDVHWLRKNIALVEQHGVLFNDTIHGNIALGKTGETLHMQDILDAVRFAKLDLVVKGLSDGLNTKLGLRGDSMSGGQRQRLALARAKIRNSPVLILDESTSGLDYATRVGIYEATREWRKGKTTIIFTHDISQIWSDDFLYLLGDGRVVQEGYRKELEDQGGVFRTFIESHEEEERHRFSDTDHNGCTEDDTKTNRSLRCGTQTTQHSFTGCRNPQVSTRYKSFPDTRSLSTKEIDLGSGDVALERLPRFDTDEWKTHLPKEVRLQPDSTLLVQHTSPTSQYPQPRSIPNPIPARPETPKQQRKRDHILSRLQLSRHMKNASDKPPTSTESLSLEEILASVWPAITWRSRILMFGALMCTIIHSVCTPVFAWVFARLLGTFQESASQSHNKARNYALAIFGIATADGLSKYFMFFLSDAVAQAWSLSLKREALRRILLQPREFFDKEENSTTRLTETLDHFAEEARNLPGRFTCIFFAMILMVAISISWSMAISWKLALVALAMGPILFTIIKCNNMISNHWEKLSSESEDKVGETLQETFVNIRTVRCLGLETHFRKKYRHATTEAVKLGMKCAFYSGSIFGLAFTGVIFVAILLYWYGALLMSRNEYTSSKVMECFLILMLSVNYISSLAQYITQINISRDASTRLLRLARLPTDSHEAAGKLPIQFITDISFKNVNFTYPSRKDTRILHNLTFSIPPGSCTAIVGSSGSGKSTVASLLLKLYQPDIDTTNPTNGLWLFSQNISTISTSSLRSRIALVPQFPTLFLGTIAQNITYGLSPSAPETSPASIRAAAHAAGLANFIDSLANGYNTLVGAGGTMLSGGQTQRLAIARALVRNPDVLILDEATSALDVSSMNVIRETVMRLVGRKRASPASRSSSTMGSGSGGLSDYYVQSGSPGTSSTSFGGLDRGKEERKRMTVVVITHAREMMAVADHVVVMEQGRVVEQGSFHELKRKRGSALGRVLRGEVV</sequence>
<keyword evidence="2 8" id="KW-0812">Transmembrane</keyword>
<feature type="transmembrane region" description="Helical" evidence="8">
    <location>
        <begin position="913"/>
        <end position="932"/>
    </location>
</feature>
<dbReference type="CDD" id="cd18577">
    <property type="entry name" value="ABC_6TM_Pgp_ABCB1_D1_like"/>
    <property type="match status" value="1"/>
</dbReference>
<keyword evidence="5 8" id="KW-1133">Transmembrane helix</keyword>
<feature type="domain" description="ABC transporter" evidence="9">
    <location>
        <begin position="1118"/>
        <end position="1413"/>
    </location>
</feature>
<feature type="compositionally biased region" description="Low complexity" evidence="7">
    <location>
        <begin position="1319"/>
        <end position="1329"/>
    </location>
</feature>
<accession>A0A8H5ZKR3</accession>
<evidence type="ECO:0000313" key="12">
    <source>
        <dbReference type="Proteomes" id="UP000624244"/>
    </source>
</evidence>
<evidence type="ECO:0000256" key="1">
    <source>
        <dbReference type="ARBA" id="ARBA00004141"/>
    </source>
</evidence>
<feature type="region of interest" description="Disordered" evidence="7">
    <location>
        <begin position="1315"/>
        <end position="1358"/>
    </location>
</feature>
<organism evidence="11 12">
    <name type="scientific">Cochliobolus sativus</name>
    <name type="common">Common root rot and spot blotch fungus</name>
    <name type="synonym">Bipolaris sorokiniana</name>
    <dbReference type="NCBI Taxonomy" id="45130"/>
    <lineage>
        <taxon>Eukaryota</taxon>
        <taxon>Fungi</taxon>
        <taxon>Dikarya</taxon>
        <taxon>Ascomycota</taxon>
        <taxon>Pezizomycotina</taxon>
        <taxon>Dothideomycetes</taxon>
        <taxon>Pleosporomycetidae</taxon>
        <taxon>Pleosporales</taxon>
        <taxon>Pleosporineae</taxon>
        <taxon>Pleosporaceae</taxon>
        <taxon>Bipolaris</taxon>
    </lineage>
</organism>
<evidence type="ECO:0000256" key="3">
    <source>
        <dbReference type="ARBA" id="ARBA00022741"/>
    </source>
</evidence>
<dbReference type="InterPro" id="IPR011527">
    <property type="entry name" value="ABC1_TM_dom"/>
</dbReference>
<dbReference type="GO" id="GO:0016887">
    <property type="term" value="F:ATP hydrolysis activity"/>
    <property type="evidence" value="ECO:0007669"/>
    <property type="project" value="InterPro"/>
</dbReference>
<feature type="domain" description="ABC transmembrane type-1" evidence="10">
    <location>
        <begin position="799"/>
        <end position="1083"/>
    </location>
</feature>
<feature type="compositionally biased region" description="Pro residues" evidence="7">
    <location>
        <begin position="731"/>
        <end position="741"/>
    </location>
</feature>
<dbReference type="SUPFAM" id="SSF52540">
    <property type="entry name" value="P-loop containing nucleoside triphosphate hydrolases"/>
    <property type="match status" value="3"/>
</dbReference>
<dbReference type="FunFam" id="3.40.50.300:FF:001471">
    <property type="entry name" value="P-loop containing nucleoside triphosphate hydrolase protein"/>
    <property type="match status" value="1"/>
</dbReference>
<feature type="transmembrane region" description="Helical" evidence="8">
    <location>
        <begin position="46"/>
        <end position="72"/>
    </location>
</feature>
<keyword evidence="4" id="KW-0067">ATP-binding</keyword>
<dbReference type="CDD" id="cd18578">
    <property type="entry name" value="ABC_6TM_Pgp_ABCB1_D2_like"/>
    <property type="match status" value="1"/>
</dbReference>
<keyword evidence="6 8" id="KW-0472">Membrane</keyword>
<comment type="caution">
    <text evidence="11">The sequence shown here is derived from an EMBL/GenBank/DDBJ whole genome shotgun (WGS) entry which is preliminary data.</text>
</comment>
<dbReference type="GO" id="GO:0015421">
    <property type="term" value="F:ABC-type oligopeptide transporter activity"/>
    <property type="evidence" value="ECO:0007669"/>
    <property type="project" value="TreeGrafter"/>
</dbReference>
<feature type="compositionally biased region" description="Polar residues" evidence="7">
    <location>
        <begin position="720"/>
        <end position="729"/>
    </location>
</feature>
<protein>
    <recommendedName>
        <fullName evidence="13">ABC transporter</fullName>
    </recommendedName>
</protein>
<comment type="subcellular location">
    <subcellularLocation>
        <location evidence="1">Membrane</location>
        <topology evidence="1">Multi-pass membrane protein</topology>
    </subcellularLocation>
</comment>
<dbReference type="Gene3D" id="3.40.50.300">
    <property type="entry name" value="P-loop containing nucleotide triphosphate hydrolases"/>
    <property type="match status" value="2"/>
</dbReference>
<dbReference type="Pfam" id="PF00664">
    <property type="entry name" value="ABC_membrane"/>
    <property type="match status" value="2"/>
</dbReference>
<reference evidence="11" key="1">
    <citation type="submission" date="2019-11" db="EMBL/GenBank/DDBJ databases">
        <title>Bipolaris sorokiniana Genome sequencing.</title>
        <authorList>
            <person name="Wang H."/>
        </authorList>
    </citation>
    <scope>NUCLEOTIDE SEQUENCE</scope>
</reference>
<feature type="transmembrane region" description="Helical" evidence="8">
    <location>
        <begin position="279"/>
        <end position="298"/>
    </location>
</feature>
<dbReference type="PROSITE" id="PS50893">
    <property type="entry name" value="ABC_TRANSPORTER_2"/>
    <property type="match status" value="2"/>
</dbReference>
<evidence type="ECO:0000256" key="5">
    <source>
        <dbReference type="ARBA" id="ARBA00022989"/>
    </source>
</evidence>
<feature type="region of interest" description="Disordered" evidence="7">
    <location>
        <begin position="620"/>
        <end position="639"/>
    </location>
</feature>
<name>A0A8H5ZKR3_COCSA</name>
<gene>
    <name evidence="11" type="ORF">GGP41_010529</name>
</gene>
<dbReference type="InterPro" id="IPR003439">
    <property type="entry name" value="ABC_transporter-like_ATP-bd"/>
</dbReference>
<evidence type="ECO:0000256" key="2">
    <source>
        <dbReference type="ARBA" id="ARBA00022692"/>
    </source>
</evidence>
<dbReference type="PANTHER" id="PTHR43394:SF15">
    <property type="entry name" value="ALPHA-FACTOR-TRANSPORTING ATPASE"/>
    <property type="match status" value="1"/>
</dbReference>
<evidence type="ECO:0000256" key="6">
    <source>
        <dbReference type="ARBA" id="ARBA00023136"/>
    </source>
</evidence>
<dbReference type="InterPro" id="IPR003593">
    <property type="entry name" value="AAA+_ATPase"/>
</dbReference>
<dbReference type="SMART" id="SM00382">
    <property type="entry name" value="AAA"/>
    <property type="match status" value="2"/>
</dbReference>
<feature type="compositionally biased region" description="Low complexity" evidence="7">
    <location>
        <begin position="1342"/>
        <end position="1354"/>
    </location>
</feature>
<feature type="transmembrane region" description="Helical" evidence="8">
    <location>
        <begin position="796"/>
        <end position="820"/>
    </location>
</feature>
<dbReference type="Gene3D" id="1.20.1560.10">
    <property type="entry name" value="ABC transporter type 1, transmembrane domain"/>
    <property type="match status" value="2"/>
</dbReference>
<dbReference type="InterPro" id="IPR039421">
    <property type="entry name" value="Type_1_exporter"/>
</dbReference>
<dbReference type="SUPFAM" id="SSF90123">
    <property type="entry name" value="ABC transporter transmembrane region"/>
    <property type="match status" value="2"/>
</dbReference>
<feature type="transmembrane region" description="Helical" evidence="8">
    <location>
        <begin position="1063"/>
        <end position="1085"/>
    </location>
</feature>
<dbReference type="EMBL" id="WNKQ01000006">
    <property type="protein sequence ID" value="KAF5850900.1"/>
    <property type="molecule type" value="Genomic_DNA"/>
</dbReference>
<feature type="transmembrane region" description="Helical" evidence="8">
    <location>
        <begin position="199"/>
        <end position="216"/>
    </location>
</feature>
<dbReference type="InterPro" id="IPR036640">
    <property type="entry name" value="ABC1_TM_sf"/>
</dbReference>
<evidence type="ECO:0000313" key="11">
    <source>
        <dbReference type="EMBL" id="KAF5850900.1"/>
    </source>
</evidence>
<feature type="region of interest" description="Disordered" evidence="7">
    <location>
        <begin position="720"/>
        <end position="751"/>
    </location>
</feature>
<dbReference type="GO" id="GO:0090374">
    <property type="term" value="P:oligopeptide export from mitochondrion"/>
    <property type="evidence" value="ECO:0007669"/>
    <property type="project" value="TreeGrafter"/>
</dbReference>
<evidence type="ECO:0000256" key="4">
    <source>
        <dbReference type="ARBA" id="ARBA00022840"/>
    </source>
</evidence>
<dbReference type="InterPro" id="IPR027417">
    <property type="entry name" value="P-loop_NTPase"/>
</dbReference>
<dbReference type="PROSITE" id="PS50929">
    <property type="entry name" value="ABC_TM1F"/>
    <property type="match status" value="2"/>
</dbReference>
<evidence type="ECO:0000259" key="10">
    <source>
        <dbReference type="PROSITE" id="PS50929"/>
    </source>
</evidence>
<feature type="transmembrane region" description="Helical" evidence="8">
    <location>
        <begin position="1019"/>
        <end position="1043"/>
    </location>
</feature>
<feature type="domain" description="ABC transmembrane type-1" evidence="10">
    <location>
        <begin position="50"/>
        <end position="340"/>
    </location>
</feature>
<evidence type="ECO:0008006" key="13">
    <source>
        <dbReference type="Google" id="ProtNLM"/>
    </source>
</evidence>
<keyword evidence="3" id="KW-0547">Nucleotide-binding</keyword>
<dbReference type="PANTHER" id="PTHR43394">
    <property type="entry name" value="ATP-DEPENDENT PERMEASE MDL1, MITOCHONDRIAL"/>
    <property type="match status" value="1"/>
</dbReference>
<feature type="domain" description="ABC transporter" evidence="9">
    <location>
        <begin position="377"/>
        <end position="615"/>
    </location>
</feature>
<evidence type="ECO:0000256" key="8">
    <source>
        <dbReference type="SAM" id="Phobius"/>
    </source>
</evidence>
<dbReference type="Pfam" id="PF00005">
    <property type="entry name" value="ABC_tran"/>
    <property type="match status" value="2"/>
</dbReference>
<feature type="transmembrane region" description="Helical" evidence="8">
    <location>
        <begin position="938"/>
        <end position="957"/>
    </location>
</feature>
<dbReference type="GO" id="GO:0005743">
    <property type="term" value="C:mitochondrial inner membrane"/>
    <property type="evidence" value="ECO:0007669"/>
    <property type="project" value="TreeGrafter"/>
</dbReference>
<evidence type="ECO:0000259" key="9">
    <source>
        <dbReference type="PROSITE" id="PS50893"/>
    </source>
</evidence>
<evidence type="ECO:0000256" key="7">
    <source>
        <dbReference type="SAM" id="MobiDB-lite"/>
    </source>
</evidence>
<proteinExistence type="predicted"/>
<dbReference type="Proteomes" id="UP000624244">
    <property type="component" value="Unassembled WGS sequence"/>
</dbReference>